<protein>
    <submittedName>
        <fullName evidence="1">Uncharacterized protein</fullName>
    </submittedName>
</protein>
<dbReference type="EMBL" id="LIHL02000014">
    <property type="protein sequence ID" value="KAF5447864.1"/>
    <property type="molecule type" value="Genomic_DNA"/>
</dbReference>
<reference evidence="1" key="1">
    <citation type="submission" date="2015-10" db="EMBL/GenBank/DDBJ databases">
        <authorList>
            <person name="Martinez-Garcia P.J."/>
            <person name="Crepeau M.W."/>
            <person name="Puiu D."/>
            <person name="Gonzalez-Ibeas D."/>
            <person name="Whalen J."/>
            <person name="Stevens K."/>
            <person name="Paul R."/>
            <person name="Butterfield T."/>
            <person name="Britton M."/>
            <person name="Reagan R."/>
            <person name="Chakraborty S."/>
            <person name="Walawage S.L."/>
            <person name="Vasquez-Gross H.A."/>
            <person name="Cardeno C."/>
            <person name="Famula R."/>
            <person name="Pratt K."/>
            <person name="Kuruganti S."/>
            <person name="Aradhya M.K."/>
            <person name="Leslie C.A."/>
            <person name="Dandekar A.M."/>
            <person name="Salzberg S.L."/>
            <person name="Wegrzyn J.L."/>
            <person name="Langley C.H."/>
            <person name="Neale D.B."/>
        </authorList>
    </citation>
    <scope>NUCLEOTIDE SEQUENCE</scope>
    <source>
        <tissue evidence="1">Leaves</tissue>
    </source>
</reference>
<gene>
    <name evidence="1" type="ORF">F2P56_033382</name>
</gene>
<comment type="caution">
    <text evidence="1">The sequence shown here is derived from an EMBL/GenBank/DDBJ whole genome shotgun (WGS) entry which is preliminary data.</text>
</comment>
<dbReference type="AlphaFoldDB" id="A0A833WVV1"/>
<feature type="non-terminal residue" evidence="1">
    <location>
        <position position="1"/>
    </location>
</feature>
<dbReference type="Gramene" id="Jr14_20350_p1">
    <property type="protein sequence ID" value="cds.Jr14_20350_p1"/>
    <property type="gene ID" value="Jr14_20350"/>
</dbReference>
<reference evidence="1" key="2">
    <citation type="submission" date="2020-03" db="EMBL/GenBank/DDBJ databases">
        <title>Walnut 2.0.</title>
        <authorList>
            <person name="Marrano A."/>
            <person name="Britton M."/>
            <person name="Zimin A.V."/>
            <person name="Zaini P.A."/>
            <person name="Workman R."/>
            <person name="Puiu D."/>
            <person name="Bianco L."/>
            <person name="Allen B.J."/>
            <person name="Troggio M."/>
            <person name="Leslie C.A."/>
            <person name="Timp W."/>
            <person name="Dendekar A."/>
            <person name="Salzberg S.L."/>
            <person name="Neale D.B."/>
        </authorList>
    </citation>
    <scope>NUCLEOTIDE SEQUENCE</scope>
    <source>
        <tissue evidence="1">Leaves</tissue>
    </source>
</reference>
<proteinExistence type="predicted"/>
<accession>A0A833WVV1</accession>
<name>A0A833WVV1_JUGRE</name>
<dbReference type="InterPro" id="IPR023393">
    <property type="entry name" value="START-like_dom_sf"/>
</dbReference>
<evidence type="ECO:0000313" key="1">
    <source>
        <dbReference type="EMBL" id="KAF5447864.1"/>
    </source>
</evidence>
<dbReference type="Proteomes" id="UP000619265">
    <property type="component" value="Unassembled WGS sequence"/>
</dbReference>
<organism evidence="1 2">
    <name type="scientific">Juglans regia</name>
    <name type="common">English walnut</name>
    <dbReference type="NCBI Taxonomy" id="51240"/>
    <lineage>
        <taxon>Eukaryota</taxon>
        <taxon>Viridiplantae</taxon>
        <taxon>Streptophyta</taxon>
        <taxon>Embryophyta</taxon>
        <taxon>Tracheophyta</taxon>
        <taxon>Spermatophyta</taxon>
        <taxon>Magnoliopsida</taxon>
        <taxon>eudicotyledons</taxon>
        <taxon>Gunneridae</taxon>
        <taxon>Pentapetalae</taxon>
        <taxon>rosids</taxon>
        <taxon>fabids</taxon>
        <taxon>Fagales</taxon>
        <taxon>Juglandaceae</taxon>
        <taxon>Juglans</taxon>
    </lineage>
</organism>
<sequence>QNFGLKFLSRTQGEIPYSIFSLESERVRERVSWRVARCDAWGPSDTECQGRVATPCASNGRSSCLIIPCPPFFCFPSKPRREFFDFFYPVDVSDGNTKEKTRLFVDSVVKLNLQKLASVAEAMAHENDSNSEAFSPLRKITQIS</sequence>
<evidence type="ECO:0000313" key="2">
    <source>
        <dbReference type="Proteomes" id="UP000619265"/>
    </source>
</evidence>
<dbReference type="Gene3D" id="3.30.530.20">
    <property type="match status" value="1"/>
</dbReference>